<dbReference type="Proteomes" id="UP001157960">
    <property type="component" value="Unassembled WGS sequence"/>
</dbReference>
<keyword evidence="2" id="KW-0575">Peroxidase</keyword>
<keyword evidence="3" id="KW-1185">Reference proteome</keyword>
<dbReference type="GO" id="GO:0004601">
    <property type="term" value="F:peroxidase activity"/>
    <property type="evidence" value="ECO:0007669"/>
    <property type="project" value="UniProtKB-KW"/>
</dbReference>
<organism evidence="2 3">
    <name type="scientific">Chryseobacterium profundimaris</name>
    <dbReference type="NCBI Taxonomy" id="1387275"/>
    <lineage>
        <taxon>Bacteria</taxon>
        <taxon>Pseudomonadati</taxon>
        <taxon>Bacteroidota</taxon>
        <taxon>Flavobacteriia</taxon>
        <taxon>Flavobacteriales</taxon>
        <taxon>Weeksellaceae</taxon>
        <taxon>Chryseobacterium group</taxon>
        <taxon>Chryseobacterium</taxon>
    </lineage>
</organism>
<comment type="caution">
    <text evidence="2">The sequence shown here is derived from an EMBL/GenBank/DDBJ whole genome shotgun (WGS) entry which is preliminary data.</text>
</comment>
<name>A0ABY1NMB4_9FLAO</name>
<dbReference type="EMBL" id="FXTZ01000002">
    <property type="protein sequence ID" value="SMP12654.1"/>
    <property type="molecule type" value="Genomic_DNA"/>
</dbReference>
<dbReference type="SUPFAM" id="SSF46626">
    <property type="entry name" value="Cytochrome c"/>
    <property type="match status" value="1"/>
</dbReference>
<keyword evidence="2" id="KW-0560">Oxidoreductase</keyword>
<proteinExistence type="predicted"/>
<dbReference type="InterPro" id="IPR004852">
    <property type="entry name" value="Di-haem_cyt_c_peroxidsae"/>
</dbReference>
<feature type="domain" description="Di-haem cytochrome c peroxidase" evidence="1">
    <location>
        <begin position="69"/>
        <end position="102"/>
    </location>
</feature>
<reference evidence="2 3" key="1">
    <citation type="submission" date="2017-05" db="EMBL/GenBank/DDBJ databases">
        <authorList>
            <person name="Varghese N."/>
            <person name="Submissions S."/>
        </authorList>
    </citation>
    <scope>NUCLEOTIDE SEQUENCE [LARGE SCALE GENOMIC DNA]</scope>
    <source>
        <strain evidence="2 3">DSM 28214</strain>
    </source>
</reference>
<evidence type="ECO:0000313" key="2">
    <source>
        <dbReference type="EMBL" id="SMP12654.1"/>
    </source>
</evidence>
<evidence type="ECO:0000259" key="1">
    <source>
        <dbReference type="Pfam" id="PF03150"/>
    </source>
</evidence>
<protein>
    <submittedName>
        <fullName evidence="2">Di-haem cytochrome c peroxidase</fullName>
    </submittedName>
</protein>
<sequence>MIKHCYQSKREQTGSLLIFLFLLLAILNSCSDEYEGIPIDKDEAYDLEKPSGFPQMTFDITGNPITVNGVALGKKLFYEGKLSRNNTISCGFCHIQEYAFTHH</sequence>
<dbReference type="Gene3D" id="1.10.760.10">
    <property type="entry name" value="Cytochrome c-like domain"/>
    <property type="match status" value="1"/>
</dbReference>
<dbReference type="Pfam" id="PF03150">
    <property type="entry name" value="CCP_MauG"/>
    <property type="match status" value="1"/>
</dbReference>
<dbReference type="InterPro" id="IPR036909">
    <property type="entry name" value="Cyt_c-like_dom_sf"/>
</dbReference>
<evidence type="ECO:0000313" key="3">
    <source>
        <dbReference type="Proteomes" id="UP001157960"/>
    </source>
</evidence>
<gene>
    <name evidence="2" type="ORF">SAMN06264346_102477</name>
</gene>
<accession>A0ABY1NMB4</accession>